<comment type="caution">
    <text evidence="2">The sequence shown here is derived from an EMBL/GenBank/DDBJ whole genome shotgun (WGS) entry which is preliminary data.</text>
</comment>
<accession>A0ABS1N1X9</accession>
<evidence type="ECO:0000313" key="3">
    <source>
        <dbReference type="Proteomes" id="UP000629371"/>
    </source>
</evidence>
<proteinExistence type="predicted"/>
<evidence type="ECO:0000256" key="1">
    <source>
        <dbReference type="SAM" id="SignalP"/>
    </source>
</evidence>
<sequence>MSITTVRTRTALAAATLAMMGAAAATPAAYATPSAVTAHARGGTAPACIERNVYNHQEGGMDAYLRNLCGKTMRVKVIVDYWWDSGCHTMKNHTGWLYSTPGGRYRKTVVC</sequence>
<dbReference type="EMBL" id="JAERRI010000024">
    <property type="protein sequence ID" value="MBL1093945.1"/>
    <property type="molecule type" value="Genomic_DNA"/>
</dbReference>
<gene>
    <name evidence="2" type="ORF">JK360_32295</name>
</gene>
<organism evidence="2 3">
    <name type="scientific">Streptomyces siderophoricus</name>
    <dbReference type="NCBI Taxonomy" id="2802281"/>
    <lineage>
        <taxon>Bacteria</taxon>
        <taxon>Bacillati</taxon>
        <taxon>Actinomycetota</taxon>
        <taxon>Actinomycetes</taxon>
        <taxon>Kitasatosporales</taxon>
        <taxon>Streptomycetaceae</taxon>
        <taxon>Streptomyces</taxon>
    </lineage>
</organism>
<name>A0ABS1N1X9_9ACTN</name>
<evidence type="ECO:0000313" key="2">
    <source>
        <dbReference type="EMBL" id="MBL1093945.1"/>
    </source>
</evidence>
<dbReference type="Gene3D" id="2.60.40.20">
    <property type="entry name" value="Alpha-amylase inhibitor"/>
    <property type="match status" value="1"/>
</dbReference>
<evidence type="ECO:0008006" key="4">
    <source>
        <dbReference type="Google" id="ProtNLM"/>
    </source>
</evidence>
<protein>
    <recommendedName>
        <fullName evidence="4">Secreted protein</fullName>
    </recommendedName>
</protein>
<feature type="signal peptide" evidence="1">
    <location>
        <begin position="1"/>
        <end position="31"/>
    </location>
</feature>
<feature type="chain" id="PRO_5046267491" description="Secreted protein" evidence="1">
    <location>
        <begin position="32"/>
        <end position="111"/>
    </location>
</feature>
<keyword evidence="3" id="KW-1185">Reference proteome</keyword>
<dbReference type="RefSeq" id="WP_201810106.1">
    <property type="nucleotide sequence ID" value="NZ_JAERRI010000024.1"/>
</dbReference>
<reference evidence="2 3" key="1">
    <citation type="submission" date="2021-01" db="EMBL/GenBank/DDBJ databases">
        <title>WGS of actinomycetes isolated from Thailand.</title>
        <authorList>
            <person name="Thawai C."/>
        </authorList>
    </citation>
    <scope>NUCLEOTIDE SEQUENCE [LARGE SCALE GENOMIC DNA]</scope>
    <source>
        <strain evidence="2 3">CH9-7</strain>
    </source>
</reference>
<keyword evidence="1" id="KW-0732">Signal</keyword>
<dbReference type="InterPro" id="IPR036379">
    <property type="entry name" value="A-amylase_inhib_sf"/>
</dbReference>
<dbReference type="Proteomes" id="UP000629371">
    <property type="component" value="Unassembled WGS sequence"/>
</dbReference>